<dbReference type="PANTHER" id="PTHR11530:SF11">
    <property type="entry name" value="D-ASPARTATE OXIDASE"/>
    <property type="match status" value="1"/>
</dbReference>
<dbReference type="Proteomes" id="UP000183365">
    <property type="component" value="Unassembled WGS sequence"/>
</dbReference>
<evidence type="ECO:0000259" key="7">
    <source>
        <dbReference type="Pfam" id="PF01266"/>
    </source>
</evidence>
<dbReference type="PROSITE" id="PS00677">
    <property type="entry name" value="DAO"/>
    <property type="match status" value="1"/>
</dbReference>
<evidence type="ECO:0000256" key="1">
    <source>
        <dbReference type="ARBA" id="ARBA00001974"/>
    </source>
</evidence>
<dbReference type="OrthoDB" id="409956at2759"/>
<dbReference type="PIRSF" id="PIRSF000189">
    <property type="entry name" value="D-aa_oxidase"/>
    <property type="match status" value="1"/>
</dbReference>
<evidence type="ECO:0000256" key="5">
    <source>
        <dbReference type="ARBA" id="ARBA00023002"/>
    </source>
</evidence>
<keyword evidence="5" id="KW-0560">Oxidoreductase</keyword>
<organism evidence="8 9">
    <name type="scientific">Hanseniaspora guilliermondii</name>
    <dbReference type="NCBI Taxonomy" id="56406"/>
    <lineage>
        <taxon>Eukaryota</taxon>
        <taxon>Fungi</taxon>
        <taxon>Dikarya</taxon>
        <taxon>Ascomycota</taxon>
        <taxon>Saccharomycotina</taxon>
        <taxon>Saccharomycetes</taxon>
        <taxon>Saccharomycodales</taxon>
        <taxon>Saccharomycodaceae</taxon>
        <taxon>Hanseniaspora</taxon>
    </lineage>
</organism>
<dbReference type="InterPro" id="IPR023209">
    <property type="entry name" value="DAO"/>
</dbReference>
<gene>
    <name evidence="8" type="ORF">HGUI_00270</name>
</gene>
<dbReference type="Gene3D" id="3.30.9.10">
    <property type="entry name" value="D-Amino Acid Oxidase, subunit A, domain 2"/>
    <property type="match status" value="1"/>
</dbReference>
<dbReference type="SUPFAM" id="SSF51971">
    <property type="entry name" value="Nucleotide-binding domain"/>
    <property type="match status" value="1"/>
</dbReference>
<dbReference type="GO" id="GO:0071949">
    <property type="term" value="F:FAD binding"/>
    <property type="evidence" value="ECO:0007669"/>
    <property type="project" value="InterPro"/>
</dbReference>
<evidence type="ECO:0000256" key="2">
    <source>
        <dbReference type="ARBA" id="ARBA00006730"/>
    </source>
</evidence>
<dbReference type="Pfam" id="PF01266">
    <property type="entry name" value="DAO"/>
    <property type="match status" value="1"/>
</dbReference>
<feature type="binding site" evidence="6">
    <location>
        <position position="197"/>
    </location>
    <ligand>
        <name>FAD</name>
        <dbReference type="ChEBI" id="CHEBI:57692"/>
    </ligand>
</feature>
<evidence type="ECO:0000256" key="4">
    <source>
        <dbReference type="ARBA" id="ARBA00022827"/>
    </source>
</evidence>
<comment type="similarity">
    <text evidence="2">Belongs to the DAMOX/DASOX family.</text>
</comment>
<keyword evidence="9" id="KW-1185">Reference proteome</keyword>
<comment type="cofactor">
    <cofactor evidence="1 6">
        <name>FAD</name>
        <dbReference type="ChEBI" id="CHEBI:57692"/>
    </cofactor>
</comment>
<dbReference type="VEuPathDB" id="FungiDB:HGUI_00270"/>
<protein>
    <recommendedName>
        <fullName evidence="7">FAD dependent oxidoreductase domain-containing protein</fullName>
    </recommendedName>
</protein>
<reference evidence="9" key="1">
    <citation type="submission" date="2016-11" db="EMBL/GenBank/DDBJ databases">
        <authorList>
            <person name="Guldener U."/>
        </authorList>
    </citation>
    <scope>NUCLEOTIDE SEQUENCE [LARGE SCALE GENOMIC DNA]</scope>
</reference>
<sequence>METVAVIGAGVSGFTTAMVLIEKYPHIKRLVIVGREIINDPAHTSLQHEFTSWAGGANHMSFAADDDYKQQRVDIVTYKKFMSLGRNVKNSGIRIMKNKLIMFKTTNTPWYIKQHACEGISSISDAELQYRGLNPDIYKGFEYLTCTITPYIYLAFLRNELERTGKVTVRKCLKTFYSFDDAEDFLGFKPDLIVNCTGLGARSILSKYPCEKSEIEKIIPYKGQICVINKDLPFQVTVEDLPSDDYLCEYVRNINGAYQFSHVFPRSDGYAIVGGISCPGIYDNVKQKEVSIKLIENITRFVPELVEDGPIEITFDYVALRPGRKGGVRLDFKKYNNYNVIHNYGIGGAGFQASIGLALEVSELVKTKILNKESRL</sequence>
<dbReference type="AlphaFoldDB" id="A0A1L0FEP3"/>
<dbReference type="PANTHER" id="PTHR11530">
    <property type="entry name" value="D-AMINO ACID OXIDASE"/>
    <property type="match status" value="1"/>
</dbReference>
<dbReference type="EMBL" id="FQNF01000003">
    <property type="protein sequence ID" value="SGZ38070.1"/>
    <property type="molecule type" value="Genomic_DNA"/>
</dbReference>
<feature type="domain" description="FAD dependent oxidoreductase" evidence="7">
    <location>
        <begin position="4"/>
        <end position="364"/>
    </location>
</feature>
<evidence type="ECO:0000256" key="3">
    <source>
        <dbReference type="ARBA" id="ARBA00022630"/>
    </source>
</evidence>
<accession>A0A1L0FEP3</accession>
<proteinExistence type="inferred from homology"/>
<feature type="binding site" evidence="6">
    <location>
        <begin position="51"/>
        <end position="52"/>
    </location>
    <ligand>
        <name>FAD</name>
        <dbReference type="ChEBI" id="CHEBI:57692"/>
    </ligand>
</feature>
<evidence type="ECO:0000313" key="9">
    <source>
        <dbReference type="Proteomes" id="UP000183365"/>
    </source>
</evidence>
<dbReference type="InterPro" id="IPR006181">
    <property type="entry name" value="D-amino_acid_oxidase_CS"/>
</dbReference>
<dbReference type="GO" id="GO:0005737">
    <property type="term" value="C:cytoplasm"/>
    <property type="evidence" value="ECO:0007669"/>
    <property type="project" value="TreeGrafter"/>
</dbReference>
<evidence type="ECO:0000256" key="6">
    <source>
        <dbReference type="PIRSR" id="PIRSR000189-1"/>
    </source>
</evidence>
<name>A0A1L0FEP3_9ASCO</name>
<keyword evidence="4 6" id="KW-0274">FAD</keyword>
<keyword evidence="3" id="KW-0285">Flavoprotein</keyword>
<feature type="binding site" evidence="6">
    <location>
        <position position="321"/>
    </location>
    <ligand>
        <name>D-dopa</name>
        <dbReference type="ChEBI" id="CHEBI:149689"/>
    </ligand>
</feature>
<dbReference type="SUPFAM" id="SSF54373">
    <property type="entry name" value="FAD-linked reductases, C-terminal domain"/>
    <property type="match status" value="1"/>
</dbReference>
<feature type="binding site" evidence="6">
    <location>
        <position position="348"/>
    </location>
    <ligand>
        <name>D-dopa</name>
        <dbReference type="ChEBI" id="CHEBI:149689"/>
    </ligand>
</feature>
<dbReference type="Gene3D" id="3.40.50.720">
    <property type="entry name" value="NAD(P)-binding Rossmann-like Domain"/>
    <property type="match status" value="1"/>
</dbReference>
<dbReference type="GO" id="GO:0019478">
    <property type="term" value="P:D-amino acid catabolic process"/>
    <property type="evidence" value="ECO:0007669"/>
    <property type="project" value="TreeGrafter"/>
</dbReference>
<dbReference type="InterPro" id="IPR006076">
    <property type="entry name" value="FAD-dep_OxRdtase"/>
</dbReference>
<dbReference type="GO" id="GO:0003884">
    <property type="term" value="F:D-amino-acid oxidase activity"/>
    <property type="evidence" value="ECO:0007669"/>
    <property type="project" value="InterPro"/>
</dbReference>
<evidence type="ECO:0000313" key="8">
    <source>
        <dbReference type="EMBL" id="SGZ38070.1"/>
    </source>
</evidence>